<feature type="domain" description="Peptidase S11 D-alanyl-D-alanine carboxypeptidase A N-terminal" evidence="9">
    <location>
        <begin position="686"/>
        <end position="893"/>
    </location>
</feature>
<feature type="compositionally biased region" description="Low complexity" evidence="8">
    <location>
        <begin position="129"/>
        <end position="154"/>
    </location>
</feature>
<dbReference type="PANTHER" id="PTHR21581">
    <property type="entry name" value="D-ALANYL-D-ALANINE CARBOXYPEPTIDASE"/>
    <property type="match status" value="1"/>
</dbReference>
<keyword evidence="4" id="KW-0133">Cell shape</keyword>
<dbReference type="PANTHER" id="PTHR21581:SF33">
    <property type="entry name" value="D-ALANYL-D-ALANINE CARBOXYPEPTIDASE DACB"/>
    <property type="match status" value="1"/>
</dbReference>
<evidence type="ECO:0000256" key="1">
    <source>
        <dbReference type="ARBA" id="ARBA00007164"/>
    </source>
</evidence>
<keyword evidence="3" id="KW-0378">Hydrolase</keyword>
<accession>A0ABQ2K0S8</accession>
<feature type="compositionally biased region" description="Basic and acidic residues" evidence="8">
    <location>
        <begin position="89"/>
        <end position="105"/>
    </location>
</feature>
<dbReference type="PRINTS" id="PR00725">
    <property type="entry name" value="DADACBPTASE1"/>
</dbReference>
<gene>
    <name evidence="10" type="ORF">GCM10012285_58560</name>
</gene>
<dbReference type="InterPro" id="IPR018044">
    <property type="entry name" value="Peptidase_S11"/>
</dbReference>
<feature type="compositionally biased region" description="Basic and acidic residues" evidence="8">
    <location>
        <begin position="372"/>
        <end position="402"/>
    </location>
</feature>
<sequence>MAGESPDKSDKKQSSGETARSERDPRLSAFRREPDEPAKKQEPGAGEDARPEEGASKKDGPKKDGSNGPKGGAQGVNGAKSSAGATSKPKSEESASGKSKSEKPASGKSASAETPEAAGGAKAVEPSEGEAAGSSEASGGSGASEAAEASQGAAEGDGGGEGGDDRLRAAVAAWVAGTDDEAEGDAEGDGDAAAVEESKPAAAGADAKPKSDAKPKPEADPDAKAEVEADAKSEAKKESEAEPESEEATSSEAGAGAASVPRQAGAVDQPTAVFKTTGARKGKPAGAENKDGKDGKDGAADEGAGDGGDADEAPVDDATRVFAIAKLKLKGKGAAAESVDQATTAFKINPQAKAKAKDEDAAKGKPGSTGKADAKEDPKAKDEPKAKEDPKSTAKAEAKDTSDGDGGAGAKKDGDAKGDAKKDGDAEKGAGGKAKGAPERDSERTSQFVALKSADDGTAGRSLGKTAPRTPARTPDKASDKASDKTDDKAEGKAAEKPADKASEKPADKPSGKGAGAGTSSDAAAAKSAGAADGKAAEKPAQKSPEKPAAKAPGAPPAAKPAAAPSAEATGASAAAGLTDSERTKQEPLPPLDLLAQLTNTPPPAETPLRTVVRRFKIWTPLAVLLAIVFVVAQAVRPLPNPTLTVGDAKSSFTFEGGKLTIPWPDQGQAAIKVVGSGDLGTFGPQKPVPTASVAKIMTAYVILRDHPLKKDEKGPQIKVDAKAVAEGGSTSESRIEGLKAGQKFSQQDMLKMLMIPSGNNIARLLARWDTNSDNETAFVKKMNAAAKELGMKNTTYTDPSGLDPKTVSTAVDQLKLAEAVMKFDAFRPIVAMTNADIPGLPERINSNIDNLLLAGLSIKGIKTGSSTAAGGTLSWAAYKTVDGKDRLILGTMMDQHFKGLDPNGSNSLTLVKNNSQKVIEAVRDALNSATAVKKGQVVGYVDDGLNGRTPVVATKDLKAVGVPGQKLELSVGDGGKTIPHTAKAGTEVGVLTVGNGQSMQKVPVALQKDLVEPGFGAKLVRIG</sequence>
<evidence type="ECO:0000259" key="9">
    <source>
        <dbReference type="Pfam" id="PF00768"/>
    </source>
</evidence>
<dbReference type="InterPro" id="IPR012338">
    <property type="entry name" value="Beta-lactam/transpept-like"/>
</dbReference>
<feature type="compositionally biased region" description="Basic and acidic residues" evidence="8">
    <location>
        <begin position="207"/>
        <end position="240"/>
    </location>
</feature>
<keyword evidence="6" id="KW-0961">Cell wall biogenesis/degradation</keyword>
<dbReference type="SUPFAM" id="SSF56601">
    <property type="entry name" value="beta-lactamase/transpeptidase-like"/>
    <property type="match status" value="1"/>
</dbReference>
<dbReference type="InterPro" id="IPR001967">
    <property type="entry name" value="Peptidase_S11_N"/>
</dbReference>
<feature type="compositionally biased region" description="Basic and acidic residues" evidence="8">
    <location>
        <begin position="410"/>
        <end position="444"/>
    </location>
</feature>
<evidence type="ECO:0000313" key="11">
    <source>
        <dbReference type="Proteomes" id="UP000600080"/>
    </source>
</evidence>
<feature type="compositionally biased region" description="Low complexity" evidence="8">
    <location>
        <begin position="191"/>
        <end position="206"/>
    </location>
</feature>
<feature type="region of interest" description="Disordered" evidence="8">
    <location>
        <begin position="1"/>
        <end position="315"/>
    </location>
</feature>
<evidence type="ECO:0000256" key="5">
    <source>
        <dbReference type="ARBA" id="ARBA00022984"/>
    </source>
</evidence>
<dbReference type="Proteomes" id="UP000600080">
    <property type="component" value="Unassembled WGS sequence"/>
</dbReference>
<feature type="compositionally biased region" description="Low complexity" evidence="8">
    <location>
        <begin position="560"/>
        <end position="577"/>
    </location>
</feature>
<feature type="compositionally biased region" description="Basic and acidic residues" evidence="8">
    <location>
        <begin position="474"/>
        <end position="511"/>
    </location>
</feature>
<dbReference type="Gene3D" id="3.40.710.10">
    <property type="entry name" value="DD-peptidase/beta-lactamase superfamily"/>
    <property type="match status" value="1"/>
</dbReference>
<name>A0ABQ2K0S8_9ACTN</name>
<comment type="caution">
    <text evidence="10">The sequence shown here is derived from an EMBL/GenBank/DDBJ whole genome shotgun (WGS) entry which is preliminary data.</text>
</comment>
<keyword evidence="11" id="KW-1185">Reference proteome</keyword>
<keyword evidence="5" id="KW-0573">Peptidoglycan synthesis</keyword>
<proteinExistence type="inferred from homology"/>
<evidence type="ECO:0000256" key="2">
    <source>
        <dbReference type="ARBA" id="ARBA00022729"/>
    </source>
</evidence>
<keyword evidence="2" id="KW-0732">Signal</keyword>
<feature type="compositionally biased region" description="Low complexity" evidence="8">
    <location>
        <begin position="250"/>
        <end position="261"/>
    </location>
</feature>
<reference evidence="11" key="1">
    <citation type="journal article" date="2019" name="Int. J. Syst. Evol. Microbiol.">
        <title>The Global Catalogue of Microorganisms (GCM) 10K type strain sequencing project: providing services to taxonomists for standard genome sequencing and annotation.</title>
        <authorList>
            <consortium name="The Broad Institute Genomics Platform"/>
            <consortium name="The Broad Institute Genome Sequencing Center for Infectious Disease"/>
            <person name="Wu L."/>
            <person name="Ma J."/>
        </authorList>
    </citation>
    <scope>NUCLEOTIDE SEQUENCE [LARGE SCALE GENOMIC DNA]</scope>
    <source>
        <strain evidence="11">CGMCC 4.7323</strain>
    </source>
</reference>
<evidence type="ECO:0000256" key="3">
    <source>
        <dbReference type="ARBA" id="ARBA00022801"/>
    </source>
</evidence>
<feature type="region of interest" description="Disordered" evidence="8">
    <location>
        <begin position="329"/>
        <end position="586"/>
    </location>
</feature>
<comment type="similarity">
    <text evidence="1 7">Belongs to the peptidase S11 family.</text>
</comment>
<evidence type="ECO:0000256" key="6">
    <source>
        <dbReference type="ARBA" id="ARBA00023316"/>
    </source>
</evidence>
<evidence type="ECO:0000256" key="8">
    <source>
        <dbReference type="SAM" id="MobiDB-lite"/>
    </source>
</evidence>
<evidence type="ECO:0000256" key="4">
    <source>
        <dbReference type="ARBA" id="ARBA00022960"/>
    </source>
</evidence>
<dbReference type="EMBL" id="BMND01000037">
    <property type="protein sequence ID" value="GGN60468.1"/>
    <property type="molecule type" value="Genomic_DNA"/>
</dbReference>
<protein>
    <recommendedName>
        <fullName evidence="9">Peptidase S11 D-alanyl-D-alanine carboxypeptidase A N-terminal domain-containing protein</fullName>
    </recommendedName>
</protein>
<feature type="compositionally biased region" description="Basic and acidic residues" evidence="8">
    <location>
        <begin position="288"/>
        <end position="299"/>
    </location>
</feature>
<feature type="compositionally biased region" description="Acidic residues" evidence="8">
    <location>
        <begin position="178"/>
        <end position="190"/>
    </location>
</feature>
<evidence type="ECO:0000256" key="7">
    <source>
        <dbReference type="RuleBase" id="RU004016"/>
    </source>
</evidence>
<dbReference type="Pfam" id="PF00768">
    <property type="entry name" value="Peptidase_S11"/>
    <property type="match status" value="1"/>
</dbReference>
<feature type="compositionally biased region" description="Basic and acidic residues" evidence="8">
    <location>
        <begin position="1"/>
        <end position="65"/>
    </location>
</feature>
<feature type="compositionally biased region" description="Basic and acidic residues" evidence="8">
    <location>
        <begin position="535"/>
        <end position="549"/>
    </location>
</feature>
<evidence type="ECO:0000313" key="10">
    <source>
        <dbReference type="EMBL" id="GGN60468.1"/>
    </source>
</evidence>
<feature type="compositionally biased region" description="Low complexity" evidence="8">
    <location>
        <begin position="518"/>
        <end position="534"/>
    </location>
</feature>
<organism evidence="10 11">
    <name type="scientific">Streptomyces kronopolitis</name>
    <dbReference type="NCBI Taxonomy" id="1612435"/>
    <lineage>
        <taxon>Bacteria</taxon>
        <taxon>Bacillati</taxon>
        <taxon>Actinomycetota</taxon>
        <taxon>Actinomycetes</taxon>
        <taxon>Kitasatosporales</taxon>
        <taxon>Streptomycetaceae</taxon>
        <taxon>Streptomyces</taxon>
    </lineage>
</organism>